<evidence type="ECO:0000256" key="4">
    <source>
        <dbReference type="ARBA" id="ARBA00022801"/>
    </source>
</evidence>
<dbReference type="InterPro" id="IPR029062">
    <property type="entry name" value="Class_I_gatase-like"/>
</dbReference>
<evidence type="ECO:0000256" key="10">
    <source>
        <dbReference type="HAMAP-Rule" id="MF_00278"/>
    </source>
</evidence>
<evidence type="ECO:0000313" key="14">
    <source>
        <dbReference type="Proteomes" id="UP000887097"/>
    </source>
</evidence>
<dbReference type="Pfam" id="PF00117">
    <property type="entry name" value="GATase"/>
    <property type="match status" value="1"/>
</dbReference>
<comment type="catalytic activity">
    <reaction evidence="9 10">
        <text>L-glutamine + H2O = L-glutamate + NH4(+)</text>
        <dbReference type="Rhea" id="RHEA:15889"/>
        <dbReference type="ChEBI" id="CHEBI:15377"/>
        <dbReference type="ChEBI" id="CHEBI:28938"/>
        <dbReference type="ChEBI" id="CHEBI:29985"/>
        <dbReference type="ChEBI" id="CHEBI:58359"/>
        <dbReference type="EC" id="3.5.1.2"/>
    </reaction>
</comment>
<sequence>MQVAIVKYNAGNIYSVVNALKRLGIEPTLTDDAELLMKADKVLFPGQGHAGEAMDYLRARKLDLLIRDLKQPVFGICVGQQLLCRHSEEGDTECIGIFDAEVKRFQPQRHEDKVPCMGWQEISLPQPLQKEGGVNPLYKGILSPLSLEGSGEAPYVYFVHSYYVPVCNETIATADYILPYSASMHKDNFYTCQFHPEKSGKVGEQIIKNFIDL</sequence>
<reference evidence="13" key="1">
    <citation type="submission" date="2021-08" db="EMBL/GenBank/DDBJ databases">
        <title>Prevotella lacticifex sp. nov., isolated from rumen of cow.</title>
        <authorList>
            <person name="Shinkai T."/>
            <person name="Ikeyama N."/>
            <person name="Kumagai M."/>
            <person name="Ohmori H."/>
            <person name="Sakamoto M."/>
            <person name="Ohkuma M."/>
            <person name="Mitsumori M."/>
        </authorList>
    </citation>
    <scope>NUCLEOTIDE SEQUENCE</scope>
    <source>
        <strain evidence="13">JCM 8259</strain>
    </source>
</reference>
<accession>A0AA37I6W3</accession>
<dbReference type="EMBL" id="BPTT01000001">
    <property type="protein sequence ID" value="GJG32890.1"/>
    <property type="molecule type" value="Genomic_DNA"/>
</dbReference>
<dbReference type="AlphaFoldDB" id="A0AA37I6W3"/>
<organism evidence="13 14">
    <name type="scientific">Xylanibacter ruminicola</name>
    <name type="common">Prevotella ruminicola</name>
    <dbReference type="NCBI Taxonomy" id="839"/>
    <lineage>
        <taxon>Bacteria</taxon>
        <taxon>Pseudomonadati</taxon>
        <taxon>Bacteroidota</taxon>
        <taxon>Bacteroidia</taxon>
        <taxon>Bacteroidales</taxon>
        <taxon>Prevotellaceae</taxon>
        <taxon>Xylanibacter</taxon>
    </lineage>
</organism>
<dbReference type="GO" id="GO:0005737">
    <property type="term" value="C:cytoplasm"/>
    <property type="evidence" value="ECO:0007669"/>
    <property type="project" value="UniProtKB-SubCell"/>
</dbReference>
<dbReference type="GO" id="GO:0004359">
    <property type="term" value="F:glutaminase activity"/>
    <property type="evidence" value="ECO:0007669"/>
    <property type="project" value="UniProtKB-EC"/>
</dbReference>
<dbReference type="GO" id="GO:0000105">
    <property type="term" value="P:L-histidine biosynthetic process"/>
    <property type="evidence" value="ECO:0007669"/>
    <property type="project" value="UniProtKB-UniRule"/>
</dbReference>
<dbReference type="Gene3D" id="3.40.50.880">
    <property type="match status" value="1"/>
</dbReference>
<evidence type="ECO:0000256" key="2">
    <source>
        <dbReference type="ARBA" id="ARBA00011152"/>
    </source>
</evidence>
<protein>
    <recommendedName>
        <fullName evidence="10">Imidazole glycerol phosphate synthase subunit HisH</fullName>
        <ecNumber evidence="10">4.3.2.10</ecNumber>
    </recommendedName>
    <alternativeName>
        <fullName evidence="10">IGP synthase glutaminase subunit</fullName>
        <ecNumber evidence="10">3.5.1.2</ecNumber>
    </alternativeName>
    <alternativeName>
        <fullName evidence="10">IGP synthase subunit HisH</fullName>
    </alternativeName>
    <alternativeName>
        <fullName evidence="10">ImGP synthase subunit HisH</fullName>
        <shortName evidence="10">IGPS subunit HisH</shortName>
    </alternativeName>
</protein>
<feature type="active site" evidence="10 11">
    <location>
        <position position="197"/>
    </location>
</feature>
<comment type="pathway">
    <text evidence="1 10">Amino-acid biosynthesis; L-histidine biosynthesis; L-histidine from 5-phospho-alpha-D-ribose 1-diphosphate: step 5/9.</text>
</comment>
<dbReference type="PANTHER" id="PTHR42701:SF1">
    <property type="entry name" value="IMIDAZOLE GLYCEROL PHOSPHATE SYNTHASE SUBUNIT HISH"/>
    <property type="match status" value="1"/>
</dbReference>
<dbReference type="InterPro" id="IPR010139">
    <property type="entry name" value="Imidazole-glycPsynth_HisH"/>
</dbReference>
<evidence type="ECO:0000313" key="13">
    <source>
        <dbReference type="EMBL" id="GJG32890.1"/>
    </source>
</evidence>
<dbReference type="PROSITE" id="PS51273">
    <property type="entry name" value="GATASE_TYPE_1"/>
    <property type="match status" value="1"/>
</dbReference>
<evidence type="ECO:0000256" key="3">
    <source>
        <dbReference type="ARBA" id="ARBA00022605"/>
    </source>
</evidence>
<dbReference type="HAMAP" id="MF_00278">
    <property type="entry name" value="HisH"/>
    <property type="match status" value="1"/>
</dbReference>
<dbReference type="NCBIfam" id="TIGR01855">
    <property type="entry name" value="IMP_synth_hisH"/>
    <property type="match status" value="1"/>
</dbReference>
<comment type="function">
    <text evidence="10">IGPS catalyzes the conversion of PRFAR and glutamine to IGP, AICAR and glutamate. The HisH subunit catalyzes the hydrolysis of glutamine to glutamate and ammonia as part of the synthesis of IGP and AICAR. The resulting ammonia molecule is channeled to the active site of HisF.</text>
</comment>
<keyword evidence="4 10" id="KW-0378">Hydrolase</keyword>
<evidence type="ECO:0000256" key="8">
    <source>
        <dbReference type="ARBA" id="ARBA00047838"/>
    </source>
</evidence>
<keyword evidence="6 10" id="KW-0368">Histidine biosynthesis</keyword>
<dbReference type="GO" id="GO:0016829">
    <property type="term" value="F:lyase activity"/>
    <property type="evidence" value="ECO:0007669"/>
    <property type="project" value="UniProtKB-KW"/>
</dbReference>
<keyword evidence="7 10" id="KW-0456">Lyase</keyword>
<feature type="active site" evidence="10 11">
    <location>
        <position position="195"/>
    </location>
</feature>
<dbReference type="RefSeq" id="WP_013064857.1">
    <property type="nucleotide sequence ID" value="NZ_BPTT01000001.1"/>
</dbReference>
<feature type="active site" description="Nucleophile" evidence="10 11">
    <location>
        <position position="77"/>
    </location>
</feature>
<keyword evidence="10" id="KW-0963">Cytoplasm</keyword>
<dbReference type="GeneID" id="31500034"/>
<proteinExistence type="inferred from homology"/>
<evidence type="ECO:0000256" key="6">
    <source>
        <dbReference type="ARBA" id="ARBA00023102"/>
    </source>
</evidence>
<comment type="subcellular location">
    <subcellularLocation>
        <location evidence="10">Cytoplasm</location>
    </subcellularLocation>
</comment>
<evidence type="ECO:0000256" key="5">
    <source>
        <dbReference type="ARBA" id="ARBA00022962"/>
    </source>
</evidence>
<evidence type="ECO:0000256" key="7">
    <source>
        <dbReference type="ARBA" id="ARBA00023239"/>
    </source>
</evidence>
<dbReference type="EC" id="4.3.2.10" evidence="10"/>
<dbReference type="SUPFAM" id="SSF52317">
    <property type="entry name" value="Class I glutamine amidotransferase-like"/>
    <property type="match status" value="1"/>
</dbReference>
<keyword evidence="3 10" id="KW-0028">Amino-acid biosynthesis</keyword>
<comment type="caution">
    <text evidence="13">The sequence shown here is derived from an EMBL/GenBank/DDBJ whole genome shotgun (WGS) entry which is preliminary data.</text>
</comment>
<dbReference type="CDD" id="cd01748">
    <property type="entry name" value="GATase1_IGP_Synthase"/>
    <property type="match status" value="1"/>
</dbReference>
<dbReference type="InterPro" id="IPR017926">
    <property type="entry name" value="GATASE"/>
</dbReference>
<dbReference type="OMA" id="HEDKVPH"/>
<evidence type="ECO:0000256" key="9">
    <source>
        <dbReference type="ARBA" id="ARBA00049534"/>
    </source>
</evidence>
<evidence type="ECO:0000256" key="1">
    <source>
        <dbReference type="ARBA" id="ARBA00005091"/>
    </source>
</evidence>
<dbReference type="Proteomes" id="UP000887097">
    <property type="component" value="Unassembled WGS sequence"/>
</dbReference>
<dbReference type="GO" id="GO:0000107">
    <property type="term" value="F:imidazoleglycerol-phosphate synthase activity"/>
    <property type="evidence" value="ECO:0007669"/>
    <property type="project" value="UniProtKB-UniRule"/>
</dbReference>
<gene>
    <name evidence="10 13" type="primary">hisH</name>
    <name evidence="13" type="ORF">PRMUPPPA20_09990</name>
</gene>
<comment type="catalytic activity">
    <reaction evidence="8 10">
        <text>5-[(5-phospho-1-deoxy-D-ribulos-1-ylimino)methylamino]-1-(5-phospho-beta-D-ribosyl)imidazole-4-carboxamide + L-glutamine = D-erythro-1-(imidazol-4-yl)glycerol 3-phosphate + 5-amino-1-(5-phospho-beta-D-ribosyl)imidazole-4-carboxamide + L-glutamate + H(+)</text>
        <dbReference type="Rhea" id="RHEA:24793"/>
        <dbReference type="ChEBI" id="CHEBI:15378"/>
        <dbReference type="ChEBI" id="CHEBI:29985"/>
        <dbReference type="ChEBI" id="CHEBI:58278"/>
        <dbReference type="ChEBI" id="CHEBI:58359"/>
        <dbReference type="ChEBI" id="CHEBI:58475"/>
        <dbReference type="ChEBI" id="CHEBI:58525"/>
        <dbReference type="EC" id="4.3.2.10"/>
    </reaction>
</comment>
<comment type="subunit">
    <text evidence="2 10">Heterodimer of HisH and HisF.</text>
</comment>
<feature type="domain" description="Glutamine amidotransferase" evidence="12">
    <location>
        <begin position="9"/>
        <end position="211"/>
    </location>
</feature>
<dbReference type="PANTHER" id="PTHR42701">
    <property type="entry name" value="IMIDAZOLE GLYCEROL PHOSPHATE SYNTHASE SUBUNIT HISH"/>
    <property type="match status" value="1"/>
</dbReference>
<name>A0AA37I6W3_XYLRU</name>
<keyword evidence="5 10" id="KW-0315">Glutamine amidotransferase</keyword>
<dbReference type="EC" id="3.5.1.2" evidence="10"/>
<dbReference type="PIRSF" id="PIRSF000495">
    <property type="entry name" value="Amidotransf_hisH"/>
    <property type="match status" value="1"/>
</dbReference>
<evidence type="ECO:0000259" key="12">
    <source>
        <dbReference type="Pfam" id="PF00117"/>
    </source>
</evidence>
<evidence type="ECO:0000256" key="11">
    <source>
        <dbReference type="PIRSR" id="PIRSR000495-1"/>
    </source>
</evidence>